<dbReference type="InterPro" id="IPR013148">
    <property type="entry name" value="Glyco_hydro_32_N"/>
</dbReference>
<dbReference type="NCBIfam" id="TIGR01322">
    <property type="entry name" value="scrB_fam"/>
    <property type="match status" value="1"/>
</dbReference>
<feature type="domain" description="Glycosyl hydrolase family 32 C-terminal" evidence="11">
    <location>
        <begin position="341"/>
        <end position="486"/>
    </location>
</feature>
<dbReference type="SMART" id="SM00640">
    <property type="entry name" value="Glyco_32"/>
    <property type="match status" value="1"/>
</dbReference>
<name>A0ABU3H6Z1_9BACL</name>
<dbReference type="Pfam" id="PF00251">
    <property type="entry name" value="Glyco_hydro_32N"/>
    <property type="match status" value="1"/>
</dbReference>
<comment type="caution">
    <text evidence="12">The sequence shown here is derived from an EMBL/GenBank/DDBJ whole genome shotgun (WGS) entry which is preliminary data.</text>
</comment>
<evidence type="ECO:0000256" key="6">
    <source>
        <dbReference type="ARBA" id="ARBA00023295"/>
    </source>
</evidence>
<evidence type="ECO:0000256" key="5">
    <source>
        <dbReference type="ARBA" id="ARBA00022801"/>
    </source>
</evidence>
<gene>
    <name evidence="12" type="ORF">J2Z22_002119</name>
</gene>
<evidence type="ECO:0000313" key="13">
    <source>
        <dbReference type="Proteomes" id="UP001248709"/>
    </source>
</evidence>
<dbReference type="Proteomes" id="UP001248709">
    <property type="component" value="Unassembled WGS sequence"/>
</dbReference>
<comment type="similarity">
    <text evidence="2 8">Belongs to the glycosyl hydrolase 32 family.</text>
</comment>
<accession>A0ABU3H6Z1</accession>
<dbReference type="InterPro" id="IPR023296">
    <property type="entry name" value="Glyco_hydro_beta-prop_sf"/>
</dbReference>
<keyword evidence="6 8" id="KW-0326">Glycosidase</keyword>
<dbReference type="SUPFAM" id="SSF75005">
    <property type="entry name" value="Arabinanase/levansucrase/invertase"/>
    <property type="match status" value="1"/>
</dbReference>
<evidence type="ECO:0000256" key="3">
    <source>
        <dbReference type="ARBA" id="ARBA00012758"/>
    </source>
</evidence>
<dbReference type="InterPro" id="IPR013189">
    <property type="entry name" value="Glyco_hydro_32_C"/>
</dbReference>
<evidence type="ECO:0000256" key="9">
    <source>
        <dbReference type="RuleBase" id="RU365015"/>
    </source>
</evidence>
<comment type="function">
    <text evidence="9">Enables the bacterium to metabolize sucrose as a sole carbon source.</text>
</comment>
<dbReference type="InterPro" id="IPR051214">
    <property type="entry name" value="GH32_Enzymes"/>
</dbReference>
<feature type="domain" description="Glycosyl hydrolase family 32 N-terminal" evidence="10">
    <location>
        <begin position="37"/>
        <end position="338"/>
    </location>
</feature>
<dbReference type="PANTHER" id="PTHR43101">
    <property type="entry name" value="BETA-FRUCTOSIDASE"/>
    <property type="match status" value="1"/>
</dbReference>
<organism evidence="12 13">
    <name type="scientific">Paenibacillus forsythiae</name>
    <dbReference type="NCBI Taxonomy" id="365616"/>
    <lineage>
        <taxon>Bacteria</taxon>
        <taxon>Bacillati</taxon>
        <taxon>Bacillota</taxon>
        <taxon>Bacilli</taxon>
        <taxon>Bacillales</taxon>
        <taxon>Paenibacillaceae</taxon>
        <taxon>Paenibacillus</taxon>
    </lineage>
</organism>
<dbReference type="InterPro" id="IPR013320">
    <property type="entry name" value="ConA-like_dom_sf"/>
</dbReference>
<comment type="pathway">
    <text evidence="1 9">Glycan biosynthesis; sucrose metabolism.</text>
</comment>
<evidence type="ECO:0000256" key="4">
    <source>
        <dbReference type="ARBA" id="ARBA00019623"/>
    </source>
</evidence>
<dbReference type="InterPro" id="IPR006232">
    <property type="entry name" value="Suc6P_hydrolase"/>
</dbReference>
<evidence type="ECO:0000259" key="11">
    <source>
        <dbReference type="Pfam" id="PF08244"/>
    </source>
</evidence>
<sequence length="493" mass="56196">MKMSRAQLYRRIDQAEDGEWEALIQLAEQSPWRQKYHIQPVAGLLNDPNGFAFFEGEYHLFYQWFPLGTGHGMKYWYHTSSADLVHWKNRGIGIAPGGPFDSHGAFSGSAIEKDGKLYLMYTGNTRSPDWIRHPFQCMAVMEPDGIITKLEQPVILKVPRGYTDHFRDPKVWKADGSYYCVIGAQRLDNTGSVVLYRSPDLMQWHYAGELGTDLNSFGFMWECPDYFELDGTGILLFSPQGLPPQGDRFRNIYQAGYLTGRPLSLMDRKFHHGEFRELDNGFDFYAPQTTQAPDGRRLLTAWMGLPEIDYPTDDHGWAHCLTLPRELSLENGKLMQRPVRELVKLRGRKTEVRTVVNDESLSIAELAGTAYELLVEIRDDGASRFGIEFRAGCHERTVIHYDHAEGKLVLDRSLSGQSFALDYGTERRCPLQLRDGALTLHLFVDISSVEVFVNDGEATFTARIFPERESTGVTFFAEGGRVAFDAIKWDTQY</sequence>
<comment type="catalytic activity">
    <reaction evidence="8">
        <text>Hydrolysis of terminal non-reducing beta-D-fructofuranoside residues in beta-D-fructofuranosides.</text>
        <dbReference type="EC" id="3.2.1.26"/>
    </reaction>
</comment>
<dbReference type="SUPFAM" id="SSF49899">
    <property type="entry name" value="Concanavalin A-like lectins/glucanases"/>
    <property type="match status" value="1"/>
</dbReference>
<dbReference type="InterPro" id="IPR018053">
    <property type="entry name" value="Glyco_hydro_32_AS"/>
</dbReference>
<dbReference type="RefSeq" id="WP_025701652.1">
    <property type="nucleotide sequence ID" value="NZ_JAUSUY010000007.1"/>
</dbReference>
<keyword evidence="13" id="KW-1185">Reference proteome</keyword>
<proteinExistence type="inferred from homology"/>
<keyword evidence="9" id="KW-0963">Cytoplasm</keyword>
<dbReference type="Pfam" id="PF08244">
    <property type="entry name" value="Glyco_hydro_32C"/>
    <property type="match status" value="1"/>
</dbReference>
<evidence type="ECO:0000256" key="2">
    <source>
        <dbReference type="ARBA" id="ARBA00009902"/>
    </source>
</evidence>
<keyword evidence="9" id="KW-0119">Carbohydrate metabolism</keyword>
<reference evidence="12 13" key="1">
    <citation type="submission" date="2023-07" db="EMBL/GenBank/DDBJ databases">
        <title>Genomic Encyclopedia of Type Strains, Phase IV (KMG-IV): sequencing the most valuable type-strain genomes for metagenomic binning, comparative biology and taxonomic classification.</title>
        <authorList>
            <person name="Goeker M."/>
        </authorList>
    </citation>
    <scope>NUCLEOTIDE SEQUENCE [LARGE SCALE GENOMIC DNA]</scope>
    <source>
        <strain evidence="12 13">T98</strain>
    </source>
</reference>
<evidence type="ECO:0000256" key="1">
    <source>
        <dbReference type="ARBA" id="ARBA00004914"/>
    </source>
</evidence>
<dbReference type="EMBL" id="JAUSUY010000007">
    <property type="protein sequence ID" value="MDT3426593.1"/>
    <property type="molecule type" value="Genomic_DNA"/>
</dbReference>
<evidence type="ECO:0000259" key="10">
    <source>
        <dbReference type="Pfam" id="PF00251"/>
    </source>
</evidence>
<dbReference type="CDD" id="cd18623">
    <property type="entry name" value="GH32_ScrB-like"/>
    <property type="match status" value="1"/>
</dbReference>
<dbReference type="Gene3D" id="2.60.120.560">
    <property type="entry name" value="Exo-inulinase, domain 1"/>
    <property type="match status" value="1"/>
</dbReference>
<dbReference type="Gene3D" id="2.115.10.20">
    <property type="entry name" value="Glycosyl hydrolase domain, family 43"/>
    <property type="match status" value="1"/>
</dbReference>
<comment type="subcellular location">
    <subcellularLocation>
        <location evidence="9">Cytoplasm</location>
    </subcellularLocation>
</comment>
<dbReference type="PROSITE" id="PS00609">
    <property type="entry name" value="GLYCOSYL_HYDROL_F32"/>
    <property type="match status" value="1"/>
</dbReference>
<evidence type="ECO:0000256" key="7">
    <source>
        <dbReference type="ARBA" id="ARBA00033367"/>
    </source>
</evidence>
<dbReference type="EC" id="3.2.1.26" evidence="3 8"/>
<evidence type="ECO:0000256" key="8">
    <source>
        <dbReference type="RuleBase" id="RU362110"/>
    </source>
</evidence>
<evidence type="ECO:0000313" key="12">
    <source>
        <dbReference type="EMBL" id="MDT3426593.1"/>
    </source>
</evidence>
<dbReference type="PANTHER" id="PTHR43101:SF1">
    <property type="entry name" value="BETA-FRUCTOSIDASE"/>
    <property type="match status" value="1"/>
</dbReference>
<keyword evidence="5 8" id="KW-0378">Hydrolase</keyword>
<protein>
    <recommendedName>
        <fullName evidence="4 8">Sucrose-6-phosphate hydrolase</fullName>
        <ecNumber evidence="3 8">3.2.1.26</ecNumber>
    </recommendedName>
    <alternativeName>
        <fullName evidence="7 9">Invertase</fullName>
    </alternativeName>
</protein>
<dbReference type="GO" id="GO:0004564">
    <property type="term" value="F:beta-fructofuranosidase activity"/>
    <property type="evidence" value="ECO:0007669"/>
    <property type="project" value="UniProtKB-EC"/>
</dbReference>
<dbReference type="InterPro" id="IPR001362">
    <property type="entry name" value="Glyco_hydro_32"/>
</dbReference>